<evidence type="ECO:0000256" key="3">
    <source>
        <dbReference type="ARBA" id="ARBA00022833"/>
    </source>
</evidence>
<gene>
    <name evidence="6" type="ORF">FKW44_003950</name>
</gene>
<organism evidence="6 7">
    <name type="scientific">Caligus rogercresseyi</name>
    <name type="common">Sea louse</name>
    <dbReference type="NCBI Taxonomy" id="217165"/>
    <lineage>
        <taxon>Eukaryota</taxon>
        <taxon>Metazoa</taxon>
        <taxon>Ecdysozoa</taxon>
        <taxon>Arthropoda</taxon>
        <taxon>Crustacea</taxon>
        <taxon>Multicrustacea</taxon>
        <taxon>Hexanauplia</taxon>
        <taxon>Copepoda</taxon>
        <taxon>Siphonostomatoida</taxon>
        <taxon>Caligidae</taxon>
        <taxon>Caligus</taxon>
    </lineage>
</organism>
<sequence>MPLQFVNSSRGNKKLFENGHSYIREREVGQKTIWKCDQYFSLFCRARVHTNTDTIVKVVGQHNHAGNIAKVEAIRAINLAKEIAISTQESTHSIATNVFVGASISSVGHLPNFNQLKRTIRNKRKSQNQAPPQPFSLSELLIPMEYHLTYSQEPFLLFDSNDRGDRILIFSTQDNLTILSQANTWYADGTFKVAPPLFEQLYTLHGVILDNVVPLVFVLMASKSEQCYKKLFLKLKELNNSLNPSTIMTDFEKASINAFTTSFPTTEQKGCFFHFCQCIFRSIQSSGLKRQYENDIDFALKMRMLAALAFVPPEDVVQSFEVLVANNNYLEESQIVLDYVEDNWIGRPNCHGIRRPPRFNINLWNCYEAAKECGSKTNNSCEAWHRSFNELVGSCHPTIWKFIDTLKKEQAKNEIIINQYLSGEEPPRQKKKYKNTALRLQRVTNNYHECEIMDYLRGIAYNLSF</sequence>
<evidence type="ECO:0000313" key="7">
    <source>
        <dbReference type="Proteomes" id="UP000595437"/>
    </source>
</evidence>
<dbReference type="EMBL" id="CP045891">
    <property type="protein sequence ID" value="QQP58582.1"/>
    <property type="molecule type" value="Genomic_DNA"/>
</dbReference>
<keyword evidence="2" id="KW-0863">Zinc-finger</keyword>
<evidence type="ECO:0000259" key="4">
    <source>
        <dbReference type="Pfam" id="PF04500"/>
    </source>
</evidence>
<evidence type="ECO:0000313" key="6">
    <source>
        <dbReference type="EMBL" id="QQP58582.1"/>
    </source>
</evidence>
<evidence type="ECO:0000259" key="5">
    <source>
        <dbReference type="Pfam" id="PF10551"/>
    </source>
</evidence>
<accession>A0A7T8QXE6</accession>
<dbReference type="Pfam" id="PF10551">
    <property type="entry name" value="MULE"/>
    <property type="match status" value="1"/>
</dbReference>
<evidence type="ECO:0008006" key="8">
    <source>
        <dbReference type="Google" id="ProtNLM"/>
    </source>
</evidence>
<keyword evidence="1" id="KW-0479">Metal-binding</keyword>
<proteinExistence type="predicted"/>
<evidence type="ECO:0000256" key="1">
    <source>
        <dbReference type="ARBA" id="ARBA00022723"/>
    </source>
</evidence>
<name>A0A7T8QXE6_CALRO</name>
<dbReference type="InterPro" id="IPR007588">
    <property type="entry name" value="Znf_FLYWCH"/>
</dbReference>
<keyword evidence="3" id="KW-0862">Zinc</keyword>
<feature type="domain" description="FLYWCH-type" evidence="4">
    <location>
        <begin position="5"/>
        <end position="64"/>
    </location>
</feature>
<dbReference type="PANTHER" id="PTHR47160">
    <property type="entry name" value="PUTATIVE-RELATED"/>
    <property type="match status" value="1"/>
</dbReference>
<feature type="domain" description="MULE transposase" evidence="5">
    <location>
        <begin position="185"/>
        <end position="277"/>
    </location>
</feature>
<protein>
    <recommendedName>
        <fullName evidence="8">MULE transposase domain-containing protein</fullName>
    </recommendedName>
</protein>
<dbReference type="PANTHER" id="PTHR47160:SF10">
    <property type="entry name" value="MULE TRANSPOSASE DOMAIN-CONTAINING PROTEIN"/>
    <property type="match status" value="1"/>
</dbReference>
<dbReference type="InterPro" id="IPR018289">
    <property type="entry name" value="MULE_transposase_dom"/>
</dbReference>
<reference evidence="7" key="1">
    <citation type="submission" date="2021-01" db="EMBL/GenBank/DDBJ databases">
        <title>Caligus Genome Assembly.</title>
        <authorList>
            <person name="Gallardo-Escarate C."/>
        </authorList>
    </citation>
    <scope>NUCLEOTIDE SEQUENCE [LARGE SCALE GENOMIC DNA]</scope>
</reference>
<dbReference type="Pfam" id="PF04500">
    <property type="entry name" value="FLYWCH"/>
    <property type="match status" value="1"/>
</dbReference>
<evidence type="ECO:0000256" key="2">
    <source>
        <dbReference type="ARBA" id="ARBA00022771"/>
    </source>
</evidence>
<dbReference type="OrthoDB" id="6380094at2759"/>
<dbReference type="Proteomes" id="UP000595437">
    <property type="component" value="Chromosome 2"/>
</dbReference>
<dbReference type="Gene3D" id="2.20.25.240">
    <property type="match status" value="1"/>
</dbReference>
<keyword evidence="7" id="KW-1185">Reference proteome</keyword>
<dbReference type="AlphaFoldDB" id="A0A7T8QXE6"/>
<dbReference type="GO" id="GO:0008270">
    <property type="term" value="F:zinc ion binding"/>
    <property type="evidence" value="ECO:0007669"/>
    <property type="project" value="UniProtKB-KW"/>
</dbReference>